<evidence type="ECO:0000313" key="3">
    <source>
        <dbReference type="Proteomes" id="UP001159363"/>
    </source>
</evidence>
<feature type="region of interest" description="Disordered" evidence="1">
    <location>
        <begin position="464"/>
        <end position="540"/>
    </location>
</feature>
<feature type="region of interest" description="Disordered" evidence="1">
    <location>
        <begin position="260"/>
        <end position="306"/>
    </location>
</feature>
<gene>
    <name evidence="2" type="ORF">PR048_015765</name>
</gene>
<proteinExistence type="predicted"/>
<dbReference type="EMBL" id="JARBHB010000005">
    <property type="protein sequence ID" value="KAJ8883910.1"/>
    <property type="molecule type" value="Genomic_DNA"/>
</dbReference>
<dbReference type="Proteomes" id="UP001159363">
    <property type="component" value="Chromosome 4"/>
</dbReference>
<feature type="region of interest" description="Disordered" evidence="1">
    <location>
        <begin position="559"/>
        <end position="605"/>
    </location>
</feature>
<name>A0ABQ9HI11_9NEOP</name>
<protein>
    <submittedName>
        <fullName evidence="2">Uncharacterized protein</fullName>
    </submittedName>
</protein>
<feature type="compositionally biased region" description="Polar residues" evidence="1">
    <location>
        <begin position="723"/>
        <end position="736"/>
    </location>
</feature>
<feature type="compositionally biased region" description="Basic and acidic residues" evidence="1">
    <location>
        <begin position="559"/>
        <end position="587"/>
    </location>
</feature>
<organism evidence="2 3">
    <name type="scientific">Dryococelus australis</name>
    <dbReference type="NCBI Taxonomy" id="614101"/>
    <lineage>
        <taxon>Eukaryota</taxon>
        <taxon>Metazoa</taxon>
        <taxon>Ecdysozoa</taxon>
        <taxon>Arthropoda</taxon>
        <taxon>Hexapoda</taxon>
        <taxon>Insecta</taxon>
        <taxon>Pterygota</taxon>
        <taxon>Neoptera</taxon>
        <taxon>Polyneoptera</taxon>
        <taxon>Phasmatodea</taxon>
        <taxon>Verophasmatodea</taxon>
        <taxon>Anareolatae</taxon>
        <taxon>Phasmatidae</taxon>
        <taxon>Eurycanthinae</taxon>
        <taxon>Dryococelus</taxon>
    </lineage>
</organism>
<feature type="compositionally biased region" description="Basic and acidic residues" evidence="1">
    <location>
        <begin position="507"/>
        <end position="517"/>
    </location>
</feature>
<sequence length="756" mass="84006">MQSMLCLPSDMWTLVILQEDWFLQCAKIPPDDKFLSTFGRSCGRGIFRNSASSDVTLTRTQLRTKVQFSECFNKGHRSTWDTAAWDSAMTSEGYVHQSAHPCPKTQRRSGCVAYGPPSVGPAWRLQKHDGLFLSPVCLRPVTRQSLCLRQKLLSLSIRLSKPVSVDTAGHVHDNEQVAWVNVPEQHEPLTIDCLLFVQRHGGLQLSVGRLPLTLECPLHQNSLCCQSRNARAGYTGDSRENPLISGTVRYDSDVVRIGGGEGLSRDVPRPTPSCMTGSHFRPGDLRPRRRSPASAPAAPPPAAVYSTRQKLAPRRTTYLWWHCARVARYADVNCALVVGCHSEGDDWATVLQEVLNAKCWPYLIPASVVEGSQLAAYITSERPAGRPLDSTAFSDPPPTLVTSGGYFAWHIIPRKSVRLRPATEMRRCCPGPSAIVQDRRCRNDDQHTLTTQQKIYEKTLQPAGMIPTCENPGATPPGNEPSSPKWEASSLTTTPPHCRRPFCPEASARRELVEQGHKSPARLLRPGMAKDPQLGHGEGGREEVWVAVNIEVLRAEEGEVSTELRRNENGGGGERGDPRENPADQRNRQARSLHAKIRDQPRRESNPVRLGGRLFWLYKEKRAGSECLPPLLLPLPSHKRRESGNAKQIFKQMLSPPPPTKANRIQSPAGSPDFRKWESCRTMPLVGRFSQGSPSTLASVSIAWRMERFRRPSRSPRIVPRSNTSGAGWQRCSQGYSPLSPAREGWVFGEGEGRAY</sequence>
<reference evidence="2 3" key="1">
    <citation type="submission" date="2023-02" db="EMBL/GenBank/DDBJ databases">
        <title>LHISI_Scaffold_Assembly.</title>
        <authorList>
            <person name="Stuart O.P."/>
            <person name="Cleave R."/>
            <person name="Magrath M.J.L."/>
            <person name="Mikheyev A.S."/>
        </authorList>
    </citation>
    <scope>NUCLEOTIDE SEQUENCE [LARGE SCALE GENOMIC DNA]</scope>
    <source>
        <strain evidence="2">Daus_M_001</strain>
        <tissue evidence="2">Leg muscle</tissue>
    </source>
</reference>
<feature type="region of interest" description="Disordered" evidence="1">
    <location>
        <begin position="651"/>
        <end position="674"/>
    </location>
</feature>
<accession>A0ABQ9HI11</accession>
<keyword evidence="3" id="KW-1185">Reference proteome</keyword>
<evidence type="ECO:0000256" key="1">
    <source>
        <dbReference type="SAM" id="MobiDB-lite"/>
    </source>
</evidence>
<feature type="region of interest" description="Disordered" evidence="1">
    <location>
        <begin position="715"/>
        <end position="736"/>
    </location>
</feature>
<evidence type="ECO:0000313" key="2">
    <source>
        <dbReference type="EMBL" id="KAJ8883910.1"/>
    </source>
</evidence>
<comment type="caution">
    <text evidence="2">The sequence shown here is derived from an EMBL/GenBank/DDBJ whole genome shotgun (WGS) entry which is preliminary data.</text>
</comment>
<feature type="compositionally biased region" description="Basic and acidic residues" evidence="1">
    <location>
        <begin position="596"/>
        <end position="605"/>
    </location>
</feature>